<dbReference type="SUPFAM" id="SSF46689">
    <property type="entry name" value="Homeodomain-like"/>
    <property type="match status" value="1"/>
</dbReference>
<keyword evidence="3" id="KW-0804">Transcription</keyword>
<evidence type="ECO:0000259" key="4">
    <source>
        <dbReference type="PROSITE" id="PS01124"/>
    </source>
</evidence>
<dbReference type="Pfam" id="PF12833">
    <property type="entry name" value="HTH_18"/>
    <property type="match status" value="1"/>
</dbReference>
<evidence type="ECO:0000256" key="1">
    <source>
        <dbReference type="ARBA" id="ARBA00023015"/>
    </source>
</evidence>
<proteinExistence type="predicted"/>
<dbReference type="PRINTS" id="PR00032">
    <property type="entry name" value="HTHARAC"/>
</dbReference>
<dbReference type="InterPro" id="IPR037923">
    <property type="entry name" value="HTH-like"/>
</dbReference>
<evidence type="ECO:0000256" key="2">
    <source>
        <dbReference type="ARBA" id="ARBA00023125"/>
    </source>
</evidence>
<dbReference type="PANTHER" id="PTHR43280:SF28">
    <property type="entry name" value="HTH-TYPE TRANSCRIPTIONAL ACTIVATOR RHAS"/>
    <property type="match status" value="1"/>
</dbReference>
<evidence type="ECO:0000313" key="5">
    <source>
        <dbReference type="EMBL" id="MBC5788282.1"/>
    </source>
</evidence>
<evidence type="ECO:0000256" key="3">
    <source>
        <dbReference type="ARBA" id="ARBA00023163"/>
    </source>
</evidence>
<evidence type="ECO:0000313" key="6">
    <source>
        <dbReference type="Proteomes" id="UP000649151"/>
    </source>
</evidence>
<keyword evidence="6" id="KW-1185">Reference proteome</keyword>
<dbReference type="SUPFAM" id="SSF51215">
    <property type="entry name" value="Regulatory protein AraC"/>
    <property type="match status" value="1"/>
</dbReference>
<dbReference type="Proteomes" id="UP000649151">
    <property type="component" value="Unassembled WGS sequence"/>
</dbReference>
<organism evidence="5 6">
    <name type="scientific">Clostridium facile</name>
    <dbReference type="NCBI Taxonomy" id="2763035"/>
    <lineage>
        <taxon>Bacteria</taxon>
        <taxon>Bacillati</taxon>
        <taxon>Bacillota</taxon>
        <taxon>Clostridia</taxon>
        <taxon>Eubacteriales</taxon>
        <taxon>Clostridiaceae</taxon>
        <taxon>Clostridium</taxon>
    </lineage>
</organism>
<dbReference type="PANTHER" id="PTHR43280">
    <property type="entry name" value="ARAC-FAMILY TRANSCRIPTIONAL REGULATOR"/>
    <property type="match status" value="1"/>
</dbReference>
<reference evidence="5 6" key="1">
    <citation type="submission" date="2020-08" db="EMBL/GenBank/DDBJ databases">
        <title>Genome public.</title>
        <authorList>
            <person name="Liu C."/>
            <person name="Sun Q."/>
        </authorList>
    </citation>
    <scope>NUCLEOTIDE SEQUENCE [LARGE SCALE GENOMIC DNA]</scope>
    <source>
        <strain evidence="5 6">NSJ-27</strain>
    </source>
</reference>
<accession>A0ABR7IT14</accession>
<dbReference type="Gene3D" id="1.10.10.60">
    <property type="entry name" value="Homeodomain-like"/>
    <property type="match status" value="2"/>
</dbReference>
<feature type="domain" description="HTH araC/xylS-type" evidence="4">
    <location>
        <begin position="236"/>
        <end position="333"/>
    </location>
</feature>
<protein>
    <submittedName>
        <fullName evidence="5">Helix-turn-helix transcriptional regulator</fullName>
    </submittedName>
</protein>
<comment type="caution">
    <text evidence="5">The sequence shown here is derived from an EMBL/GenBank/DDBJ whole genome shotgun (WGS) entry which is preliminary data.</text>
</comment>
<dbReference type="InterPro" id="IPR018060">
    <property type="entry name" value="HTH_AraC"/>
</dbReference>
<dbReference type="SMART" id="SM00342">
    <property type="entry name" value="HTH_ARAC"/>
    <property type="match status" value="1"/>
</dbReference>
<dbReference type="InterPro" id="IPR009057">
    <property type="entry name" value="Homeodomain-like_sf"/>
</dbReference>
<dbReference type="PROSITE" id="PS00041">
    <property type="entry name" value="HTH_ARAC_FAMILY_1"/>
    <property type="match status" value="1"/>
</dbReference>
<dbReference type="EMBL" id="JACOQK010000001">
    <property type="protein sequence ID" value="MBC5788282.1"/>
    <property type="molecule type" value="Genomic_DNA"/>
</dbReference>
<dbReference type="PROSITE" id="PS01124">
    <property type="entry name" value="HTH_ARAC_FAMILY_2"/>
    <property type="match status" value="1"/>
</dbReference>
<keyword evidence="2" id="KW-0238">DNA-binding</keyword>
<dbReference type="InterPro" id="IPR020449">
    <property type="entry name" value="Tscrpt_reg_AraC-type_HTH"/>
</dbReference>
<gene>
    <name evidence="5" type="ORF">H8Z77_09675</name>
</gene>
<sequence length="343" mass="40367">MVQIDLDFYIKKALEQWQQFNQRIEGESSHPFHDPSDSPDIFTVPEKGLFLEGENIAISIQAKQLLNPDVFSSNQHEFLHHHNFFEFNYVVRGIVKNQLENAVMLQDNSKLLIMNPYAIHDPQLQTPDTILFNILIKKNWVEQVFVNLLSFNQSFFNFFLDAVYGLNHINPYLIFDNTPRLIFLIHQMIKEYFDHNLCYQQVLFAKLIELFAELTRQQSDHHQKENVKILQNRDLSSVLHYIQNNYATVTLEEVADKFYFSTSYLSKLIKANTNLNFTEHITHLKLQSACNYLTHSDLPIDKITEIIGYNDSSYFSKVFRKQYGMTPKQYRQIQISSLSSVHD</sequence>
<name>A0ABR7IT14_9CLOT</name>
<dbReference type="RefSeq" id="WP_186996878.1">
    <property type="nucleotide sequence ID" value="NZ_JACOQK010000001.1"/>
</dbReference>
<keyword evidence="1" id="KW-0805">Transcription regulation</keyword>
<dbReference type="InterPro" id="IPR018062">
    <property type="entry name" value="HTH_AraC-typ_CS"/>
</dbReference>